<evidence type="ECO:0000259" key="17">
    <source>
        <dbReference type="PROSITE" id="PS50089"/>
    </source>
</evidence>
<keyword evidence="7" id="KW-0479">Metal-binding</keyword>
<dbReference type="SUPFAM" id="SSF57850">
    <property type="entry name" value="RING/U-box"/>
    <property type="match status" value="1"/>
</dbReference>
<evidence type="ECO:0000256" key="10">
    <source>
        <dbReference type="ARBA" id="ARBA00022833"/>
    </source>
</evidence>
<keyword evidence="8 14" id="KW-0863">Zinc-finger</keyword>
<evidence type="ECO:0000256" key="14">
    <source>
        <dbReference type="PROSITE-ProRule" id="PRU00175"/>
    </source>
</evidence>
<gene>
    <name evidence="18" type="ORF">STAS_31849</name>
</gene>
<keyword evidence="5" id="KW-0808">Transferase</keyword>
<dbReference type="OrthoDB" id="8062037at2759"/>
<evidence type="ECO:0000313" key="19">
    <source>
        <dbReference type="Proteomes" id="UP000325081"/>
    </source>
</evidence>
<name>A0A5A7R9Z9_STRAF</name>
<dbReference type="FunFam" id="3.30.40.10:FF:000187">
    <property type="entry name" value="E3 ubiquitin-protein ligase ATL6"/>
    <property type="match status" value="1"/>
</dbReference>
<keyword evidence="6 16" id="KW-0812">Transmembrane</keyword>
<proteinExistence type="inferred from homology"/>
<keyword evidence="10" id="KW-0862">Zinc</keyword>
<evidence type="ECO:0000256" key="12">
    <source>
        <dbReference type="ARBA" id="ARBA00023136"/>
    </source>
</evidence>
<protein>
    <recommendedName>
        <fullName evidence="4">RING-type E3 ubiquitin transferase</fullName>
        <ecNumber evidence="4">2.3.2.27</ecNumber>
    </recommendedName>
</protein>
<dbReference type="InterPro" id="IPR044600">
    <property type="entry name" value="ATL1/ATL16-like"/>
</dbReference>
<evidence type="ECO:0000256" key="16">
    <source>
        <dbReference type="SAM" id="Phobius"/>
    </source>
</evidence>
<evidence type="ECO:0000256" key="2">
    <source>
        <dbReference type="ARBA" id="ARBA00004167"/>
    </source>
</evidence>
<evidence type="ECO:0000256" key="6">
    <source>
        <dbReference type="ARBA" id="ARBA00022692"/>
    </source>
</evidence>
<comment type="caution">
    <text evidence="18">The sequence shown here is derived from an EMBL/GenBank/DDBJ whole genome shotgun (WGS) entry which is preliminary data.</text>
</comment>
<dbReference type="CDD" id="cd16461">
    <property type="entry name" value="RING-H2_EL5-like"/>
    <property type="match status" value="1"/>
</dbReference>
<accession>A0A5A7R9Z9</accession>
<comment type="similarity">
    <text evidence="13">Belongs to the RING-type zinc finger family. ATL subfamily.</text>
</comment>
<comment type="pathway">
    <text evidence="3">Protein modification; protein ubiquitination.</text>
</comment>
<keyword evidence="9" id="KW-0833">Ubl conjugation pathway</keyword>
<dbReference type="GO" id="GO:0016567">
    <property type="term" value="P:protein ubiquitination"/>
    <property type="evidence" value="ECO:0007669"/>
    <property type="project" value="UniProtKB-UniPathway"/>
</dbReference>
<dbReference type="Pfam" id="PF13639">
    <property type="entry name" value="zf-RING_2"/>
    <property type="match status" value="1"/>
</dbReference>
<evidence type="ECO:0000256" key="5">
    <source>
        <dbReference type="ARBA" id="ARBA00022679"/>
    </source>
</evidence>
<evidence type="ECO:0000256" key="7">
    <source>
        <dbReference type="ARBA" id="ARBA00022723"/>
    </source>
</evidence>
<organism evidence="18 19">
    <name type="scientific">Striga asiatica</name>
    <name type="common">Asiatic witchweed</name>
    <name type="synonym">Buchnera asiatica</name>
    <dbReference type="NCBI Taxonomy" id="4170"/>
    <lineage>
        <taxon>Eukaryota</taxon>
        <taxon>Viridiplantae</taxon>
        <taxon>Streptophyta</taxon>
        <taxon>Embryophyta</taxon>
        <taxon>Tracheophyta</taxon>
        <taxon>Spermatophyta</taxon>
        <taxon>Magnoliopsida</taxon>
        <taxon>eudicotyledons</taxon>
        <taxon>Gunneridae</taxon>
        <taxon>Pentapetalae</taxon>
        <taxon>asterids</taxon>
        <taxon>lamiids</taxon>
        <taxon>Lamiales</taxon>
        <taxon>Orobanchaceae</taxon>
        <taxon>Buchnereae</taxon>
        <taxon>Striga</taxon>
    </lineage>
</organism>
<dbReference type="GO" id="GO:0016020">
    <property type="term" value="C:membrane"/>
    <property type="evidence" value="ECO:0007669"/>
    <property type="project" value="UniProtKB-SubCell"/>
</dbReference>
<evidence type="ECO:0000313" key="18">
    <source>
        <dbReference type="EMBL" id="GER54272.1"/>
    </source>
</evidence>
<dbReference type="InterPro" id="IPR001841">
    <property type="entry name" value="Znf_RING"/>
</dbReference>
<dbReference type="EC" id="2.3.2.27" evidence="4"/>
<dbReference type="SMART" id="SM00184">
    <property type="entry name" value="RING"/>
    <property type="match status" value="1"/>
</dbReference>
<sequence length="270" mass="28663">MDSIAPTPDPKSSDTNAFISPLLISIVGIAAASTAIVFYHMLLIKYCLRRGGRQSAAGIPNPAAAGVDERVLKSIPILTFSAARRVNAGAEGECAVCLGDLKDDDRVRLVPGCAHVFHVPCIDRWFAARASCPLCRSPVVEPDGSDPSVMAQISDLDAAAAAEVGRPRPSGLIRHWSASLAGRPRPSGLIRHRSASLAGADPEPSQPRAATRLKRSRSMDSSLVGIGRRSADCSSTLSNLRHLDRVSSRLRRSFSRLRVGKAGSGPILPY</sequence>
<evidence type="ECO:0000256" key="11">
    <source>
        <dbReference type="ARBA" id="ARBA00022989"/>
    </source>
</evidence>
<dbReference type="GO" id="GO:0008270">
    <property type="term" value="F:zinc ion binding"/>
    <property type="evidence" value="ECO:0007669"/>
    <property type="project" value="UniProtKB-KW"/>
</dbReference>
<evidence type="ECO:0000256" key="4">
    <source>
        <dbReference type="ARBA" id="ARBA00012483"/>
    </source>
</evidence>
<dbReference type="AlphaFoldDB" id="A0A5A7R9Z9"/>
<dbReference type="UniPathway" id="UPA00143"/>
<dbReference type="EMBL" id="BKCP01011070">
    <property type="protein sequence ID" value="GER54272.1"/>
    <property type="molecule type" value="Genomic_DNA"/>
</dbReference>
<dbReference type="PANTHER" id="PTHR46913">
    <property type="entry name" value="RING-H2 FINGER PROTEIN ATL16"/>
    <property type="match status" value="1"/>
</dbReference>
<keyword evidence="11 16" id="KW-1133">Transmembrane helix</keyword>
<dbReference type="InterPro" id="IPR013083">
    <property type="entry name" value="Znf_RING/FYVE/PHD"/>
</dbReference>
<evidence type="ECO:0000256" key="1">
    <source>
        <dbReference type="ARBA" id="ARBA00000900"/>
    </source>
</evidence>
<keyword evidence="19" id="KW-1185">Reference proteome</keyword>
<evidence type="ECO:0000256" key="13">
    <source>
        <dbReference type="ARBA" id="ARBA00024209"/>
    </source>
</evidence>
<comment type="subcellular location">
    <subcellularLocation>
        <location evidence="2">Membrane</location>
        <topology evidence="2">Single-pass membrane protein</topology>
    </subcellularLocation>
</comment>
<dbReference type="Gene3D" id="3.30.40.10">
    <property type="entry name" value="Zinc/RING finger domain, C3HC4 (zinc finger)"/>
    <property type="match status" value="1"/>
</dbReference>
<comment type="catalytic activity">
    <reaction evidence="1">
        <text>S-ubiquitinyl-[E2 ubiquitin-conjugating enzyme]-L-cysteine + [acceptor protein]-L-lysine = [E2 ubiquitin-conjugating enzyme]-L-cysteine + N(6)-ubiquitinyl-[acceptor protein]-L-lysine.</text>
        <dbReference type="EC" id="2.3.2.27"/>
    </reaction>
</comment>
<feature type="domain" description="RING-type" evidence="17">
    <location>
        <begin position="94"/>
        <end position="136"/>
    </location>
</feature>
<keyword evidence="12 16" id="KW-0472">Membrane</keyword>
<dbReference type="GO" id="GO:0061630">
    <property type="term" value="F:ubiquitin protein ligase activity"/>
    <property type="evidence" value="ECO:0007669"/>
    <property type="project" value="UniProtKB-EC"/>
</dbReference>
<evidence type="ECO:0000256" key="15">
    <source>
        <dbReference type="SAM" id="MobiDB-lite"/>
    </source>
</evidence>
<feature type="region of interest" description="Disordered" evidence="15">
    <location>
        <begin position="193"/>
        <end position="221"/>
    </location>
</feature>
<evidence type="ECO:0000256" key="3">
    <source>
        <dbReference type="ARBA" id="ARBA00004906"/>
    </source>
</evidence>
<evidence type="ECO:0000256" key="8">
    <source>
        <dbReference type="ARBA" id="ARBA00022771"/>
    </source>
</evidence>
<evidence type="ECO:0000256" key="9">
    <source>
        <dbReference type="ARBA" id="ARBA00022786"/>
    </source>
</evidence>
<dbReference type="PROSITE" id="PS50089">
    <property type="entry name" value="ZF_RING_2"/>
    <property type="match status" value="1"/>
</dbReference>
<dbReference type="PANTHER" id="PTHR46913:SF1">
    <property type="entry name" value="RING-H2 FINGER PROTEIN ATL16"/>
    <property type="match status" value="1"/>
</dbReference>
<reference evidence="19" key="1">
    <citation type="journal article" date="2019" name="Curr. Biol.">
        <title>Genome Sequence of Striga asiatica Provides Insight into the Evolution of Plant Parasitism.</title>
        <authorList>
            <person name="Yoshida S."/>
            <person name="Kim S."/>
            <person name="Wafula E.K."/>
            <person name="Tanskanen J."/>
            <person name="Kim Y.M."/>
            <person name="Honaas L."/>
            <person name="Yang Z."/>
            <person name="Spallek T."/>
            <person name="Conn C.E."/>
            <person name="Ichihashi Y."/>
            <person name="Cheong K."/>
            <person name="Cui S."/>
            <person name="Der J.P."/>
            <person name="Gundlach H."/>
            <person name="Jiao Y."/>
            <person name="Hori C."/>
            <person name="Ishida J.K."/>
            <person name="Kasahara H."/>
            <person name="Kiba T."/>
            <person name="Kim M.S."/>
            <person name="Koo N."/>
            <person name="Laohavisit A."/>
            <person name="Lee Y.H."/>
            <person name="Lumba S."/>
            <person name="McCourt P."/>
            <person name="Mortimer J.C."/>
            <person name="Mutuku J.M."/>
            <person name="Nomura T."/>
            <person name="Sasaki-Sekimoto Y."/>
            <person name="Seto Y."/>
            <person name="Wang Y."/>
            <person name="Wakatake T."/>
            <person name="Sakakibara H."/>
            <person name="Demura T."/>
            <person name="Yamaguchi S."/>
            <person name="Yoneyama K."/>
            <person name="Manabe R.I."/>
            <person name="Nelson D.C."/>
            <person name="Schulman A.H."/>
            <person name="Timko M.P."/>
            <person name="dePamphilis C.W."/>
            <person name="Choi D."/>
            <person name="Shirasu K."/>
        </authorList>
    </citation>
    <scope>NUCLEOTIDE SEQUENCE [LARGE SCALE GENOMIC DNA]</scope>
    <source>
        <strain evidence="19">cv. UVA1</strain>
    </source>
</reference>
<feature type="transmembrane region" description="Helical" evidence="16">
    <location>
        <begin position="18"/>
        <end position="44"/>
    </location>
</feature>
<dbReference type="Proteomes" id="UP000325081">
    <property type="component" value="Unassembled WGS sequence"/>
</dbReference>